<dbReference type="CDD" id="cd04194">
    <property type="entry name" value="GT8_A4GalT_like"/>
    <property type="match status" value="1"/>
</dbReference>
<feature type="region of interest" description="Disordered" evidence="5">
    <location>
        <begin position="446"/>
        <end position="577"/>
    </location>
</feature>
<feature type="compositionally biased region" description="Basic residues" evidence="5">
    <location>
        <begin position="567"/>
        <end position="577"/>
    </location>
</feature>
<dbReference type="EMBL" id="HBGB01020037">
    <property type="protein sequence ID" value="CAD9056504.1"/>
    <property type="molecule type" value="Transcribed_RNA"/>
</dbReference>
<dbReference type="PANTHER" id="PTHR13778:SF47">
    <property type="entry name" value="LIPOPOLYSACCHARIDE 1,3-GALACTOSYLTRANSFERASE"/>
    <property type="match status" value="1"/>
</dbReference>
<sequence>MAHGHETLWLPHLTCFNSMVQVTRFLSIATVTTFLLFQFYVISDDLVILQRLGLPSPNGKADCPSNGGEGGGAAGDQQGGGVMAGGGINDSALSMQDRLFPPTVSLSDLPLSIVLSTDNQLIKRIPTLLNSIYMNNKQERVHLYVVVTNDVEERNKKLLRLLVAEKFPTFTLEMLDFNYNLRYTKTLKHVTIATMCRLMLPKILPEIDRVIYLDIDTIVHGPLRKMFEMDIPETGVTGRTSLSPNLINSWLRHDNIWPAIRYQSSKSFNAGVLLVSLETLRRNRFVDRVMSWVNTWGVNDQIAFNLYCNGTYGELPAAYNVFVGQDTVIKGPPVVLHYAGSSKPWNPTYGKRRMRLFWEKYALQWPTGEVLYENTPDPIEVMRAAAAARKAAREGKPPPPVSISTTLSSFSSSSSSAASRQPPNPQAAIAAAKNNTGVWSDILKRARDASEQRRRREEEKRLSADGAGGQGGDDPLRPPQLQSVDGGQKPPQQQQQPDRAGNFDDGEGSPRQDEDEEDERSEASEGGGAADAASSDDSRPQTEEGAGDSEQPLAAQDTSGSSSGERRRQRRRGRRRT</sequence>
<gene>
    <name evidence="6" type="ORF">VBRA1451_LOCUS11569</name>
</gene>
<feature type="region of interest" description="Disordered" evidence="5">
    <location>
        <begin position="390"/>
        <end position="426"/>
    </location>
</feature>
<comment type="similarity">
    <text evidence="1">Belongs to the glycosyltransferase 8 family.</text>
</comment>
<keyword evidence="3" id="KW-0808">Transferase</keyword>
<feature type="region of interest" description="Disordered" evidence="5">
    <location>
        <begin position="60"/>
        <end position="80"/>
    </location>
</feature>
<dbReference type="AlphaFoldDB" id="A0A7S1JXM7"/>
<protein>
    <submittedName>
        <fullName evidence="6">Uncharacterized protein</fullName>
    </submittedName>
</protein>
<dbReference type="Gene3D" id="3.90.550.10">
    <property type="entry name" value="Spore Coat Polysaccharide Biosynthesis Protein SpsA, Chain A"/>
    <property type="match status" value="1"/>
</dbReference>
<evidence type="ECO:0000256" key="5">
    <source>
        <dbReference type="SAM" id="MobiDB-lite"/>
    </source>
</evidence>
<organism evidence="6">
    <name type="scientific">Vitrella brassicaformis</name>
    <dbReference type="NCBI Taxonomy" id="1169539"/>
    <lineage>
        <taxon>Eukaryota</taxon>
        <taxon>Sar</taxon>
        <taxon>Alveolata</taxon>
        <taxon>Colpodellida</taxon>
        <taxon>Vitrellaceae</taxon>
        <taxon>Vitrella</taxon>
    </lineage>
</organism>
<dbReference type="SUPFAM" id="SSF53448">
    <property type="entry name" value="Nucleotide-diphospho-sugar transferases"/>
    <property type="match status" value="1"/>
</dbReference>
<feature type="compositionally biased region" description="Low complexity" evidence="5">
    <location>
        <begin position="402"/>
        <end position="419"/>
    </location>
</feature>
<dbReference type="PANTHER" id="PTHR13778">
    <property type="entry name" value="GLYCOSYLTRANSFERASE 8 DOMAIN-CONTAINING PROTEIN"/>
    <property type="match status" value="1"/>
</dbReference>
<feature type="compositionally biased region" description="Low complexity" evidence="5">
    <location>
        <begin position="488"/>
        <end position="497"/>
    </location>
</feature>
<evidence type="ECO:0000256" key="3">
    <source>
        <dbReference type="ARBA" id="ARBA00022679"/>
    </source>
</evidence>
<dbReference type="InterPro" id="IPR050748">
    <property type="entry name" value="Glycosyltrans_8_dom-fam"/>
</dbReference>
<name>A0A7S1JXM7_9ALVE</name>
<keyword evidence="4" id="KW-0479">Metal-binding</keyword>
<feature type="compositionally biased region" description="Basic and acidic residues" evidence="5">
    <location>
        <begin position="446"/>
        <end position="463"/>
    </location>
</feature>
<evidence type="ECO:0000256" key="2">
    <source>
        <dbReference type="ARBA" id="ARBA00022676"/>
    </source>
</evidence>
<accession>A0A7S1JXM7</accession>
<dbReference type="InterPro" id="IPR029044">
    <property type="entry name" value="Nucleotide-diphossugar_trans"/>
</dbReference>
<evidence type="ECO:0000313" key="6">
    <source>
        <dbReference type="EMBL" id="CAD9056504.1"/>
    </source>
</evidence>
<dbReference type="GO" id="GO:0016757">
    <property type="term" value="F:glycosyltransferase activity"/>
    <property type="evidence" value="ECO:0007669"/>
    <property type="project" value="UniProtKB-KW"/>
</dbReference>
<dbReference type="InterPro" id="IPR002495">
    <property type="entry name" value="Glyco_trans_8"/>
</dbReference>
<dbReference type="GO" id="GO:0046872">
    <property type="term" value="F:metal ion binding"/>
    <property type="evidence" value="ECO:0007669"/>
    <property type="project" value="UniProtKB-KW"/>
</dbReference>
<evidence type="ECO:0000256" key="1">
    <source>
        <dbReference type="ARBA" id="ARBA00006351"/>
    </source>
</evidence>
<feature type="compositionally biased region" description="Gly residues" evidence="5">
    <location>
        <begin position="67"/>
        <end position="80"/>
    </location>
</feature>
<evidence type="ECO:0000256" key="4">
    <source>
        <dbReference type="ARBA" id="ARBA00022723"/>
    </source>
</evidence>
<dbReference type="Pfam" id="PF01501">
    <property type="entry name" value="Glyco_transf_8"/>
    <property type="match status" value="1"/>
</dbReference>
<keyword evidence="2" id="KW-0328">Glycosyltransferase</keyword>
<proteinExistence type="inferred from homology"/>
<reference evidence="6" key="1">
    <citation type="submission" date="2021-01" db="EMBL/GenBank/DDBJ databases">
        <authorList>
            <person name="Corre E."/>
            <person name="Pelletier E."/>
            <person name="Niang G."/>
            <person name="Scheremetjew M."/>
            <person name="Finn R."/>
            <person name="Kale V."/>
            <person name="Holt S."/>
            <person name="Cochrane G."/>
            <person name="Meng A."/>
            <person name="Brown T."/>
            <person name="Cohen L."/>
        </authorList>
    </citation>
    <scope>NUCLEOTIDE SEQUENCE</scope>
    <source>
        <strain evidence="6">CCMP3346</strain>
    </source>
</reference>